<evidence type="ECO:0000313" key="3">
    <source>
        <dbReference type="Proteomes" id="UP000008022"/>
    </source>
</evidence>
<organism evidence="2 3">
    <name type="scientific">Oryza rufipogon</name>
    <name type="common">Brownbeard rice</name>
    <name type="synonym">Asian wild rice</name>
    <dbReference type="NCBI Taxonomy" id="4529"/>
    <lineage>
        <taxon>Eukaryota</taxon>
        <taxon>Viridiplantae</taxon>
        <taxon>Streptophyta</taxon>
        <taxon>Embryophyta</taxon>
        <taxon>Tracheophyta</taxon>
        <taxon>Spermatophyta</taxon>
        <taxon>Magnoliopsida</taxon>
        <taxon>Liliopsida</taxon>
        <taxon>Poales</taxon>
        <taxon>Poaceae</taxon>
        <taxon>BOP clade</taxon>
        <taxon>Oryzoideae</taxon>
        <taxon>Oryzeae</taxon>
        <taxon>Oryzinae</taxon>
        <taxon>Oryza</taxon>
    </lineage>
</organism>
<accession>A0A0E0Q9E0</accession>
<proteinExistence type="predicted"/>
<sequence length="253" mass="26944">MLSWMLDLPIGTRTGAVNVVVAGGEGTRRWLSAAPTPTSSPRLNASPNASTDAQILSAGRHSSPMPPTVALPQRLRLARIFFHPLYLFPQILPTATTDSIPWNHPCSNPSAATANATSQRPYWGRIATLHHSTPIGSGGGRASRGLPPTPCGAHLHREGPDRTPRKLTEPEEGSRLREVRSQPKGLGDLGAQSRPPEPQSRFKGLGGPGASSSVPGLLPWLRARSLGRTPGMSMGCHKSALLISHPPPMLRHD</sequence>
<evidence type="ECO:0000256" key="1">
    <source>
        <dbReference type="SAM" id="MobiDB-lite"/>
    </source>
</evidence>
<evidence type="ECO:0000313" key="2">
    <source>
        <dbReference type="EnsemblPlants" id="ORUFI07G18000.1"/>
    </source>
</evidence>
<dbReference type="EnsemblPlants" id="ORUFI07G18000.1">
    <property type="protein sequence ID" value="ORUFI07G18000.1"/>
    <property type="gene ID" value="ORUFI07G18000"/>
</dbReference>
<dbReference type="AlphaFoldDB" id="A0A0E0Q9E0"/>
<keyword evidence="3" id="KW-1185">Reference proteome</keyword>
<dbReference type="OMA" id="GCHKSAL"/>
<dbReference type="Proteomes" id="UP000008022">
    <property type="component" value="Unassembled WGS sequence"/>
</dbReference>
<reference evidence="3" key="1">
    <citation type="submission" date="2013-06" db="EMBL/GenBank/DDBJ databases">
        <authorList>
            <person name="Zhao Q."/>
        </authorList>
    </citation>
    <scope>NUCLEOTIDE SEQUENCE</scope>
    <source>
        <strain evidence="3">cv. W1943</strain>
    </source>
</reference>
<feature type="compositionally biased region" description="Polar residues" evidence="1">
    <location>
        <begin position="35"/>
        <end position="53"/>
    </location>
</feature>
<dbReference type="HOGENOM" id="CLU_096242_0_0_1"/>
<feature type="region of interest" description="Disordered" evidence="1">
    <location>
        <begin position="30"/>
        <end position="53"/>
    </location>
</feature>
<name>A0A0E0Q9E0_ORYRU</name>
<reference evidence="2" key="2">
    <citation type="submission" date="2015-06" db="UniProtKB">
        <authorList>
            <consortium name="EnsemblPlants"/>
        </authorList>
    </citation>
    <scope>IDENTIFICATION</scope>
</reference>
<protein>
    <submittedName>
        <fullName evidence="2">Uncharacterized protein</fullName>
    </submittedName>
</protein>
<feature type="region of interest" description="Disordered" evidence="1">
    <location>
        <begin position="130"/>
        <end position="216"/>
    </location>
</feature>
<feature type="compositionally biased region" description="Basic and acidic residues" evidence="1">
    <location>
        <begin position="155"/>
        <end position="181"/>
    </location>
</feature>
<dbReference type="Gramene" id="ORUFI07G18000.1">
    <property type="protein sequence ID" value="ORUFI07G18000.1"/>
    <property type="gene ID" value="ORUFI07G18000"/>
</dbReference>